<reference evidence="7" key="1">
    <citation type="submission" date="2017-01" db="EMBL/GenBank/DDBJ databases">
        <authorList>
            <person name="Varghese N."/>
            <person name="Submissions S."/>
        </authorList>
    </citation>
    <scope>NUCLEOTIDE SEQUENCE [LARGE SCALE GENOMIC DNA]</scope>
    <source>
        <strain evidence="7">DSM 21768</strain>
    </source>
</reference>
<gene>
    <name evidence="6" type="ORF">SAMN02745664_10290</name>
</gene>
<evidence type="ECO:0000259" key="5">
    <source>
        <dbReference type="PROSITE" id="PS50975"/>
    </source>
</evidence>
<dbReference type="PANTHER" id="PTHR43585:SF2">
    <property type="entry name" value="ATP-GRASP ENZYME FSQD"/>
    <property type="match status" value="1"/>
</dbReference>
<dbReference type="SUPFAM" id="SSF56059">
    <property type="entry name" value="Glutathione synthetase ATP-binding domain-like"/>
    <property type="match status" value="1"/>
</dbReference>
<keyword evidence="7" id="KW-1185">Reference proteome</keyword>
<keyword evidence="1" id="KW-0436">Ligase</keyword>
<dbReference type="EMBL" id="FTNU01000002">
    <property type="protein sequence ID" value="SIR78969.1"/>
    <property type="molecule type" value="Genomic_DNA"/>
</dbReference>
<dbReference type="STRING" id="34061.B0189_03280"/>
<keyword evidence="3 4" id="KW-0067">ATP-binding</keyword>
<accession>A0A1N7DT46</accession>
<feature type="domain" description="ATP-grasp" evidence="5">
    <location>
        <begin position="37"/>
        <end position="112"/>
    </location>
</feature>
<evidence type="ECO:0000313" key="7">
    <source>
        <dbReference type="Proteomes" id="UP000187495"/>
    </source>
</evidence>
<keyword evidence="2 4" id="KW-0547">Nucleotide-binding</keyword>
<dbReference type="Gene3D" id="3.30.470.20">
    <property type="entry name" value="ATP-grasp fold, B domain"/>
    <property type="match status" value="1"/>
</dbReference>
<evidence type="ECO:0000313" key="6">
    <source>
        <dbReference type="EMBL" id="SIR78969.1"/>
    </source>
</evidence>
<protein>
    <recommendedName>
        <fullName evidence="5">ATP-grasp domain-containing protein</fullName>
    </recommendedName>
</protein>
<dbReference type="PANTHER" id="PTHR43585">
    <property type="entry name" value="FUMIPYRROLE BIOSYNTHESIS PROTEIN C"/>
    <property type="match status" value="1"/>
</dbReference>
<dbReference type="AlphaFoldDB" id="A0A1N7DT46"/>
<evidence type="ECO:0000256" key="3">
    <source>
        <dbReference type="ARBA" id="ARBA00022840"/>
    </source>
</evidence>
<sequence length="214" mass="23688">MECFSFAGRHKLLSIHQKFKTGAEYPNPFVEIGHIGPADLTPQTWQLIETVVFDCLDRMGICDGPSHTEVILTDTGVKIVETHTRVGGDRIFHLLKLSTGIDVFKLSLQWFCQKTGYIDSVSKQGVAAVYFFHAPKGISQITGIDKLQASRGVIEVKLHKTIGDTVNELLGSSDRLGYFIYYQADDTPVDFHTLADLASQVNICTQPSAKQQEG</sequence>
<dbReference type="GO" id="GO:0046872">
    <property type="term" value="F:metal ion binding"/>
    <property type="evidence" value="ECO:0007669"/>
    <property type="project" value="InterPro"/>
</dbReference>
<dbReference type="GO" id="GO:0005524">
    <property type="term" value="F:ATP binding"/>
    <property type="evidence" value="ECO:0007669"/>
    <property type="project" value="UniProtKB-UniRule"/>
</dbReference>
<organism evidence="6 7">
    <name type="scientific">Moraxella cuniculi DSM 21768</name>
    <dbReference type="NCBI Taxonomy" id="1122245"/>
    <lineage>
        <taxon>Bacteria</taxon>
        <taxon>Pseudomonadati</taxon>
        <taxon>Pseudomonadota</taxon>
        <taxon>Gammaproteobacteria</taxon>
        <taxon>Moraxellales</taxon>
        <taxon>Moraxellaceae</taxon>
        <taxon>Moraxella</taxon>
    </lineage>
</organism>
<dbReference type="InterPro" id="IPR011761">
    <property type="entry name" value="ATP-grasp"/>
</dbReference>
<proteinExistence type="predicted"/>
<dbReference type="InterPro" id="IPR040570">
    <property type="entry name" value="LAL_C2"/>
</dbReference>
<dbReference type="Proteomes" id="UP000187495">
    <property type="component" value="Unassembled WGS sequence"/>
</dbReference>
<evidence type="ECO:0000256" key="1">
    <source>
        <dbReference type="ARBA" id="ARBA00022598"/>
    </source>
</evidence>
<dbReference type="GO" id="GO:0016874">
    <property type="term" value="F:ligase activity"/>
    <property type="evidence" value="ECO:0007669"/>
    <property type="project" value="UniProtKB-KW"/>
</dbReference>
<evidence type="ECO:0000256" key="2">
    <source>
        <dbReference type="ARBA" id="ARBA00022741"/>
    </source>
</evidence>
<dbReference type="PROSITE" id="PS50975">
    <property type="entry name" value="ATP_GRASP"/>
    <property type="match status" value="1"/>
</dbReference>
<evidence type="ECO:0000256" key="4">
    <source>
        <dbReference type="PROSITE-ProRule" id="PRU00409"/>
    </source>
</evidence>
<dbReference type="Pfam" id="PF18603">
    <property type="entry name" value="LAL_C2"/>
    <property type="match status" value="1"/>
</dbReference>
<name>A0A1N7DT46_9GAMM</name>
<dbReference type="InterPro" id="IPR052032">
    <property type="entry name" value="ATP-dep_AA_Ligase"/>
</dbReference>